<feature type="compositionally biased region" description="Basic and acidic residues" evidence="1">
    <location>
        <begin position="302"/>
        <end position="364"/>
    </location>
</feature>
<evidence type="ECO:0000313" key="3">
    <source>
        <dbReference type="Proteomes" id="UP000886998"/>
    </source>
</evidence>
<accession>A0A8X7BWC1</accession>
<feature type="compositionally biased region" description="Basic and acidic residues" evidence="1">
    <location>
        <begin position="265"/>
        <end position="292"/>
    </location>
</feature>
<comment type="caution">
    <text evidence="2">The sequence shown here is derived from an EMBL/GenBank/DDBJ whole genome shotgun (WGS) entry which is preliminary data.</text>
</comment>
<keyword evidence="3" id="KW-1185">Reference proteome</keyword>
<dbReference type="OrthoDB" id="10531925at2759"/>
<dbReference type="EMBL" id="BMAV01005314">
    <property type="protein sequence ID" value="GFY46320.1"/>
    <property type="molecule type" value="Genomic_DNA"/>
</dbReference>
<proteinExistence type="predicted"/>
<protein>
    <submittedName>
        <fullName evidence="2">Uncharacterized protein</fullName>
    </submittedName>
</protein>
<evidence type="ECO:0000313" key="2">
    <source>
        <dbReference type="EMBL" id="GFY46320.1"/>
    </source>
</evidence>
<dbReference type="Proteomes" id="UP000886998">
    <property type="component" value="Unassembled WGS sequence"/>
</dbReference>
<reference evidence="2" key="1">
    <citation type="submission" date="2020-08" db="EMBL/GenBank/DDBJ databases">
        <title>Multicomponent nature underlies the extraordinary mechanical properties of spider dragline silk.</title>
        <authorList>
            <person name="Kono N."/>
            <person name="Nakamura H."/>
            <person name="Mori M."/>
            <person name="Yoshida Y."/>
            <person name="Ohtoshi R."/>
            <person name="Malay A.D."/>
            <person name="Moran D.A.P."/>
            <person name="Tomita M."/>
            <person name="Numata K."/>
            <person name="Arakawa K."/>
        </authorList>
    </citation>
    <scope>NUCLEOTIDE SEQUENCE</scope>
</reference>
<sequence length="431" mass="49449">MIQKTIQFLSFTILIFLPVTKVFSFEMYPRRVPKSLSPSENSQVGSTFEDYVLTEAELSFGNVYITPTVSEAKEDETLIGDKAMEDTTQIGDKTTEDTALIGYKDTEDATWVGEKVTEKPNLILTFSETVAEAESITHTVDTDIKVVGTEGLTTWTETTESLNQETSKFIKTESTVTLDSEVQQTKSPKRINELDALNDDYNIQGIFSYTDKFGSPENDKQLDITVAETDEKRQDESILDVEFSRTLGQSNKTEFETFGLSTKAEKLTKNRPKAERSSKDGTETERFRFPEDRTDDESFELPEDRTEVEQFRHPEDRIEAEGLSKNRTEAERFRLPEDRTEAERFRRPEDKREAEIFRLPKAERPPTNGTEAERPFTNRTEAERFELPKNRTEAETLPKKKLETENLKYSESQKLSKGQWEEGKISSLFLS</sequence>
<organism evidence="2 3">
    <name type="scientific">Trichonephila inaurata madagascariensis</name>
    <dbReference type="NCBI Taxonomy" id="2747483"/>
    <lineage>
        <taxon>Eukaryota</taxon>
        <taxon>Metazoa</taxon>
        <taxon>Ecdysozoa</taxon>
        <taxon>Arthropoda</taxon>
        <taxon>Chelicerata</taxon>
        <taxon>Arachnida</taxon>
        <taxon>Araneae</taxon>
        <taxon>Araneomorphae</taxon>
        <taxon>Entelegynae</taxon>
        <taxon>Araneoidea</taxon>
        <taxon>Nephilidae</taxon>
        <taxon>Trichonephila</taxon>
        <taxon>Trichonephila inaurata</taxon>
    </lineage>
</organism>
<gene>
    <name evidence="2" type="ORF">TNIN_279951</name>
</gene>
<evidence type="ECO:0000256" key="1">
    <source>
        <dbReference type="SAM" id="MobiDB-lite"/>
    </source>
</evidence>
<name>A0A8X7BWC1_9ARAC</name>
<feature type="region of interest" description="Disordered" evidence="1">
    <location>
        <begin position="265"/>
        <end position="431"/>
    </location>
</feature>
<feature type="compositionally biased region" description="Basic and acidic residues" evidence="1">
    <location>
        <begin position="371"/>
        <end position="408"/>
    </location>
</feature>
<dbReference type="AlphaFoldDB" id="A0A8X7BWC1"/>